<keyword evidence="1" id="KW-1133">Transmembrane helix</keyword>
<reference evidence="2 3" key="1">
    <citation type="journal article" date="2016" name="Nat. Commun.">
        <title>Thousands of microbial genomes shed light on interconnected biogeochemical processes in an aquifer system.</title>
        <authorList>
            <person name="Anantharaman K."/>
            <person name="Brown C.T."/>
            <person name="Hug L.A."/>
            <person name="Sharon I."/>
            <person name="Castelle C.J."/>
            <person name="Probst A.J."/>
            <person name="Thomas B.C."/>
            <person name="Singh A."/>
            <person name="Wilkins M.J."/>
            <person name="Karaoz U."/>
            <person name="Brodie E.L."/>
            <person name="Williams K.H."/>
            <person name="Hubbard S.S."/>
            <person name="Banfield J.F."/>
        </authorList>
    </citation>
    <scope>NUCLEOTIDE SEQUENCE [LARGE SCALE GENOMIC DNA]</scope>
</reference>
<keyword evidence="1" id="KW-0812">Transmembrane</keyword>
<protein>
    <submittedName>
        <fullName evidence="2">Uncharacterized protein</fullName>
    </submittedName>
</protein>
<keyword evidence="1" id="KW-0472">Membrane</keyword>
<dbReference type="AlphaFoldDB" id="A0A1G2I6N0"/>
<accession>A0A1G2I6N0</accession>
<proteinExistence type="predicted"/>
<dbReference type="EMBL" id="MHOX01000034">
    <property type="protein sequence ID" value="OGZ70161.1"/>
    <property type="molecule type" value="Genomic_DNA"/>
</dbReference>
<sequence length="77" mass="8634">MAHLLRFNLPFIIMMMGPTMAAQSVVWWQMALILLGASFWDLGWHGIVHHPNAWFAKPVVRAIGLALPLASFIPNIV</sequence>
<evidence type="ECO:0000256" key="1">
    <source>
        <dbReference type="SAM" id="Phobius"/>
    </source>
</evidence>
<name>A0A1G2I6N0_9BACT</name>
<evidence type="ECO:0000313" key="2">
    <source>
        <dbReference type="EMBL" id="OGZ70161.1"/>
    </source>
</evidence>
<gene>
    <name evidence="2" type="ORF">A2904_00190</name>
</gene>
<dbReference type="Proteomes" id="UP000176308">
    <property type="component" value="Unassembled WGS sequence"/>
</dbReference>
<evidence type="ECO:0000313" key="3">
    <source>
        <dbReference type="Proteomes" id="UP000176308"/>
    </source>
</evidence>
<comment type="caution">
    <text evidence="2">The sequence shown here is derived from an EMBL/GenBank/DDBJ whole genome shotgun (WGS) entry which is preliminary data.</text>
</comment>
<feature type="transmembrane region" description="Helical" evidence="1">
    <location>
        <begin position="12"/>
        <end position="39"/>
    </location>
</feature>
<organism evidence="2 3">
    <name type="scientific">Candidatus Staskawiczbacteria bacterium RIFCSPLOWO2_01_FULL_33_9</name>
    <dbReference type="NCBI Taxonomy" id="1802211"/>
    <lineage>
        <taxon>Bacteria</taxon>
        <taxon>Candidatus Staskawicziibacteriota</taxon>
    </lineage>
</organism>